<feature type="region of interest" description="Disordered" evidence="1">
    <location>
        <begin position="48"/>
        <end position="166"/>
    </location>
</feature>
<dbReference type="VEuPathDB" id="CryptoDB:GY17_00002374"/>
<feature type="chain" id="PRO_5006627846" evidence="3">
    <location>
        <begin position="22"/>
        <end position="327"/>
    </location>
</feature>
<feature type="compositionally biased region" description="Basic and acidic residues" evidence="1">
    <location>
        <begin position="72"/>
        <end position="81"/>
    </location>
</feature>
<keyword evidence="3" id="KW-0732">Signal</keyword>
<feature type="compositionally biased region" description="Low complexity" evidence="1">
    <location>
        <begin position="91"/>
        <end position="104"/>
    </location>
</feature>
<gene>
    <name evidence="4" type="ORF">CHUDEA7_4880</name>
    <name evidence="5" type="ORF">GY17_00002374</name>
</gene>
<evidence type="ECO:0000256" key="3">
    <source>
        <dbReference type="SAM" id="SignalP"/>
    </source>
</evidence>
<proteinExistence type="predicted"/>
<reference evidence="5 6" key="3">
    <citation type="submission" date="2017-10" db="EMBL/GenBank/DDBJ databases">
        <title>Consistent, comparative and evidence-based genome annotation and re-annotation for the closely-related species, Cryptosporidium parvum, C. hominis and C. tyzzeri.</title>
        <authorList>
            <person name="Baptista R.P."/>
            <person name="Li Y."/>
            <person name="Sateriale A."/>
            <person name="Striepen B."/>
            <person name="Kissinger J.C."/>
        </authorList>
    </citation>
    <scope>NUCLEOTIDE SEQUENCE [LARGE SCALE GENOMIC DNA]</scope>
    <source>
        <strain evidence="5">30976</strain>
    </source>
</reference>
<keyword evidence="2" id="KW-0472">Membrane</keyword>
<dbReference type="EMBL" id="JTAI01000006">
    <property type="protein sequence ID" value="PPS95651.1"/>
    <property type="molecule type" value="Genomic_DNA"/>
</dbReference>
<evidence type="ECO:0000313" key="5">
    <source>
        <dbReference type="EMBL" id="PPS95651.1"/>
    </source>
</evidence>
<dbReference type="VEuPathDB" id="CryptoDB:Chro.70544"/>
<evidence type="ECO:0000256" key="1">
    <source>
        <dbReference type="SAM" id="MobiDB-lite"/>
    </source>
</evidence>
<feature type="compositionally biased region" description="Polar residues" evidence="1">
    <location>
        <begin position="140"/>
        <end position="166"/>
    </location>
</feature>
<dbReference type="Proteomes" id="UP001429100">
    <property type="component" value="Unassembled WGS sequence"/>
</dbReference>
<feature type="compositionally biased region" description="Polar residues" evidence="1">
    <location>
        <begin position="109"/>
        <end position="124"/>
    </location>
</feature>
<feature type="compositionally biased region" description="Low complexity" evidence="1">
    <location>
        <begin position="125"/>
        <end position="136"/>
    </location>
</feature>
<evidence type="ECO:0000256" key="2">
    <source>
        <dbReference type="SAM" id="Phobius"/>
    </source>
</evidence>
<dbReference type="Proteomes" id="UP000199752">
    <property type="component" value="Chromosome 7"/>
</dbReference>
<dbReference type="EMBL" id="LN877953">
    <property type="protein sequence ID" value="CUV07477.1"/>
    <property type="molecule type" value="Genomic_DNA"/>
</dbReference>
<feature type="signal peptide" evidence="3">
    <location>
        <begin position="1"/>
        <end position="21"/>
    </location>
</feature>
<evidence type="ECO:0000313" key="6">
    <source>
        <dbReference type="Proteomes" id="UP001429100"/>
    </source>
</evidence>
<dbReference type="VEuPathDB" id="CryptoDB:ChTU502y2012_407g2415"/>
<feature type="compositionally biased region" description="Polar residues" evidence="1">
    <location>
        <begin position="255"/>
        <end position="266"/>
    </location>
</feature>
<sequence length="327" mass="36732">MKSIFQLIFLVTFFLFGILNALQIHESVTSVSVDNSVLGNEVFDMDSEVETKVDEETNSQTDNKMTTEFDYDESKTSKSDMSKQTGTSKDTNTTSQTYNSSSESDIYENESTASTQDFETYQSMDKTTTGTTTSTDKSYDQTSNVEPTVQGTTMPKQTSKVMRADQTNSYKTVTPMGTSDDLETEDYTVGKNTYTKSDDGYQKDVTKYQSTSTPTETSTTKHTTFDGEGFLKAVSKLVNIRKRVNTGNDSVATTKDYQKSVTMDTTDSTKKPTDNQGDHDNDDEDDQESFFDKYGIPEYVFWIIVYTVPVLFVLLLCLTSYCCCCRR</sequence>
<dbReference type="AlphaFoldDB" id="A0A0S4TL54"/>
<accession>A0A0S4TL54</accession>
<feature type="compositionally biased region" description="Basic and acidic residues" evidence="1">
    <location>
        <begin position="267"/>
        <end position="279"/>
    </location>
</feature>
<keyword evidence="2" id="KW-0812">Transmembrane</keyword>
<keyword evidence="6" id="KW-1185">Reference proteome</keyword>
<feature type="region of interest" description="Disordered" evidence="1">
    <location>
        <begin position="255"/>
        <end position="286"/>
    </location>
</feature>
<evidence type="ECO:0000313" key="4">
    <source>
        <dbReference type="EMBL" id="CUV07477.1"/>
    </source>
</evidence>
<keyword evidence="2" id="KW-1133">Transmembrane helix</keyword>
<protein>
    <submittedName>
        <fullName evidence="4">Uncharacterized protein</fullName>
    </submittedName>
</protein>
<dbReference type="OrthoDB" id="344371at2759"/>
<reference evidence="5 6" key="1">
    <citation type="submission" date="2014-11" db="EMBL/GenBank/DDBJ databases">
        <title>Comparative genomic analysis of Cryptosporidium hominis reveals occurrence of genetic recombination in virulent subtypes.</title>
        <authorList>
            <person name="Guo Y."/>
            <person name="Tang K."/>
            <person name="Frace M."/>
            <person name="Li N."/>
            <person name="Roellig D.M."/>
            <person name="Sammons S."/>
            <person name="Knipe K."/>
            <person name="Rowe L."/>
            <person name="Feng Y."/>
            <person name="Xiao L."/>
        </authorList>
    </citation>
    <scope>NUCLEOTIDE SEQUENCE [LARGE SCALE GENOMIC DNA]</scope>
    <source>
        <strain evidence="5">30976</strain>
    </source>
</reference>
<feature type="transmembrane region" description="Helical" evidence="2">
    <location>
        <begin position="299"/>
        <end position="324"/>
    </location>
</feature>
<name>A0A0S4TL54_CRYHO</name>
<reference evidence="4" key="2">
    <citation type="submission" date="2015-08" db="EMBL/GenBank/DDBJ databases">
        <authorList>
            <person name="Babu N.S."/>
            <person name="Beckwith C.J."/>
            <person name="Beseler K.G."/>
            <person name="Brison A."/>
            <person name="Carone J.V."/>
            <person name="Caskin T.P."/>
            <person name="Diamond M."/>
            <person name="Durham M.E."/>
            <person name="Foxe J.M."/>
            <person name="Go M."/>
            <person name="Henderson B.A."/>
            <person name="Jones I.B."/>
            <person name="McGettigan J.A."/>
            <person name="Micheletti S.J."/>
            <person name="Nasrallah M.E."/>
            <person name="Ortiz D."/>
            <person name="Piller C.R."/>
            <person name="Privatt S.R."/>
            <person name="Schneider S.L."/>
            <person name="Sharp S."/>
            <person name="Smith T.C."/>
            <person name="Stanton J.D."/>
            <person name="Ullery H.E."/>
            <person name="Wilson R.J."/>
            <person name="Serrano M.G."/>
            <person name="Buck G."/>
            <person name="Lee V."/>
            <person name="Wang Y."/>
            <person name="Carvalho R."/>
            <person name="Voegtly L."/>
            <person name="Shi R."/>
            <person name="Duckworth R."/>
            <person name="Johnson A."/>
            <person name="Loviza R."/>
            <person name="Walstead R."/>
            <person name="Shah Z."/>
            <person name="Kiflezghi M."/>
            <person name="Wade K."/>
            <person name="Ball S.L."/>
            <person name="Bradley K.W."/>
            <person name="Asai D.J."/>
            <person name="Bowman C.A."/>
            <person name="Russell D.A."/>
            <person name="Pope W.H."/>
            <person name="Jacobs-Sera D."/>
            <person name="Hendrix R.W."/>
            <person name="Hatfull G.F."/>
        </authorList>
    </citation>
    <scope>NUCLEOTIDE SEQUENCE [LARGE SCALE GENOMIC DNA]</scope>
</reference>
<dbReference type="VEuPathDB" id="CryptoDB:CHUDEA7_4880"/>
<organism evidence="4">
    <name type="scientific">Cryptosporidium hominis</name>
    <dbReference type="NCBI Taxonomy" id="237895"/>
    <lineage>
        <taxon>Eukaryota</taxon>
        <taxon>Sar</taxon>
        <taxon>Alveolata</taxon>
        <taxon>Apicomplexa</taxon>
        <taxon>Conoidasida</taxon>
        <taxon>Coccidia</taxon>
        <taxon>Eucoccidiorida</taxon>
        <taxon>Eimeriorina</taxon>
        <taxon>Cryptosporidiidae</taxon>
        <taxon>Cryptosporidium</taxon>
    </lineage>
</organism>